<feature type="non-terminal residue" evidence="1">
    <location>
        <position position="1"/>
    </location>
</feature>
<dbReference type="Proteomes" id="UP000789860">
    <property type="component" value="Unassembled WGS sequence"/>
</dbReference>
<name>A0ACA9PVD3_9GLOM</name>
<feature type="non-terminal residue" evidence="1">
    <location>
        <position position="44"/>
    </location>
</feature>
<accession>A0ACA9PVD3</accession>
<sequence>IRNELLLLKTSELETVEKKTTARTTKVNKSLKFILSLDGKIEEE</sequence>
<gene>
    <name evidence="1" type="ORF">SCALOS_LOCUS11423</name>
</gene>
<reference evidence="1" key="1">
    <citation type="submission" date="2021-06" db="EMBL/GenBank/DDBJ databases">
        <authorList>
            <person name="Kallberg Y."/>
            <person name="Tangrot J."/>
            <person name="Rosling A."/>
        </authorList>
    </citation>
    <scope>NUCLEOTIDE SEQUENCE</scope>
    <source>
        <strain evidence="1">AU212A</strain>
    </source>
</reference>
<comment type="caution">
    <text evidence="1">The sequence shown here is derived from an EMBL/GenBank/DDBJ whole genome shotgun (WGS) entry which is preliminary data.</text>
</comment>
<keyword evidence="2" id="KW-1185">Reference proteome</keyword>
<dbReference type="EMBL" id="CAJVPM010049749">
    <property type="protein sequence ID" value="CAG8725753.1"/>
    <property type="molecule type" value="Genomic_DNA"/>
</dbReference>
<evidence type="ECO:0000313" key="2">
    <source>
        <dbReference type="Proteomes" id="UP000789860"/>
    </source>
</evidence>
<organism evidence="1 2">
    <name type="scientific">Scutellospora calospora</name>
    <dbReference type="NCBI Taxonomy" id="85575"/>
    <lineage>
        <taxon>Eukaryota</taxon>
        <taxon>Fungi</taxon>
        <taxon>Fungi incertae sedis</taxon>
        <taxon>Mucoromycota</taxon>
        <taxon>Glomeromycotina</taxon>
        <taxon>Glomeromycetes</taxon>
        <taxon>Diversisporales</taxon>
        <taxon>Gigasporaceae</taxon>
        <taxon>Scutellospora</taxon>
    </lineage>
</organism>
<proteinExistence type="predicted"/>
<evidence type="ECO:0000313" key="1">
    <source>
        <dbReference type="EMBL" id="CAG8725753.1"/>
    </source>
</evidence>
<protein>
    <submittedName>
        <fullName evidence="1">9890_t:CDS:1</fullName>
    </submittedName>
</protein>